<name>A0A2K3M316_TRIPR</name>
<feature type="compositionally biased region" description="Basic residues" evidence="1">
    <location>
        <begin position="1"/>
        <end position="21"/>
    </location>
</feature>
<feature type="region of interest" description="Disordered" evidence="1">
    <location>
        <begin position="1"/>
        <end position="34"/>
    </location>
</feature>
<dbReference type="Proteomes" id="UP000236291">
    <property type="component" value="Unassembled WGS sequence"/>
</dbReference>
<accession>A0A2K3M316</accession>
<gene>
    <name evidence="3" type="ORF">L195_g041231</name>
    <name evidence="2" type="ORF">L195_g051145</name>
</gene>
<evidence type="ECO:0000313" key="2">
    <source>
        <dbReference type="EMBL" id="PNX58896.1"/>
    </source>
</evidence>
<protein>
    <submittedName>
        <fullName evidence="3">Uncharacterized protein</fullName>
    </submittedName>
</protein>
<evidence type="ECO:0000313" key="4">
    <source>
        <dbReference type="Proteomes" id="UP000236291"/>
    </source>
</evidence>
<reference evidence="3 4" key="1">
    <citation type="journal article" date="2014" name="Am. J. Bot.">
        <title>Genome assembly and annotation for red clover (Trifolium pratense; Fabaceae).</title>
        <authorList>
            <person name="Istvanek J."/>
            <person name="Jaros M."/>
            <person name="Krenek A."/>
            <person name="Repkova J."/>
        </authorList>
    </citation>
    <scope>NUCLEOTIDE SEQUENCE [LARGE SCALE GENOMIC DNA]</scope>
    <source>
        <strain evidence="4">cv. Tatra</strain>
        <tissue evidence="3">Young leaves</tissue>
    </source>
</reference>
<dbReference type="EMBL" id="ASHM01048125">
    <property type="protein sequence ID" value="PNX85164.1"/>
    <property type="molecule type" value="Genomic_DNA"/>
</dbReference>
<dbReference type="AlphaFoldDB" id="A0A2K3M316"/>
<proteinExistence type="predicted"/>
<organism evidence="3 4">
    <name type="scientific">Trifolium pratense</name>
    <name type="common">Red clover</name>
    <dbReference type="NCBI Taxonomy" id="57577"/>
    <lineage>
        <taxon>Eukaryota</taxon>
        <taxon>Viridiplantae</taxon>
        <taxon>Streptophyta</taxon>
        <taxon>Embryophyta</taxon>
        <taxon>Tracheophyta</taxon>
        <taxon>Spermatophyta</taxon>
        <taxon>Magnoliopsida</taxon>
        <taxon>eudicotyledons</taxon>
        <taxon>Gunneridae</taxon>
        <taxon>Pentapetalae</taxon>
        <taxon>rosids</taxon>
        <taxon>fabids</taxon>
        <taxon>Fabales</taxon>
        <taxon>Fabaceae</taxon>
        <taxon>Papilionoideae</taxon>
        <taxon>50 kb inversion clade</taxon>
        <taxon>NPAAA clade</taxon>
        <taxon>Hologalegina</taxon>
        <taxon>IRL clade</taxon>
        <taxon>Trifolieae</taxon>
        <taxon>Trifolium</taxon>
    </lineage>
</organism>
<evidence type="ECO:0000256" key="1">
    <source>
        <dbReference type="SAM" id="MobiDB-lite"/>
    </source>
</evidence>
<reference evidence="3 4" key="2">
    <citation type="journal article" date="2017" name="Front. Plant Sci.">
        <title>Gene Classification and Mining of Molecular Markers Useful in Red Clover (Trifolium pratense) Breeding.</title>
        <authorList>
            <person name="Istvanek J."/>
            <person name="Dluhosova J."/>
            <person name="Dluhos P."/>
            <person name="Patkova L."/>
            <person name="Nedelnik J."/>
            <person name="Repkova J."/>
        </authorList>
    </citation>
    <scope>NUCLEOTIDE SEQUENCE [LARGE SCALE GENOMIC DNA]</scope>
    <source>
        <strain evidence="4">cv. Tatra</strain>
        <tissue evidence="3">Young leaves</tissue>
    </source>
</reference>
<sequence length="48" mass="5515">MDKNPKPPRKFTPKIKPKPKSTKIETLVEDGQKSGDTRVRLRRLVVSL</sequence>
<dbReference type="EMBL" id="ASHM01079547">
    <property type="protein sequence ID" value="PNX58896.1"/>
    <property type="molecule type" value="Genomic_DNA"/>
</dbReference>
<comment type="caution">
    <text evidence="3">The sequence shown here is derived from an EMBL/GenBank/DDBJ whole genome shotgun (WGS) entry which is preliminary data.</text>
</comment>
<evidence type="ECO:0000313" key="3">
    <source>
        <dbReference type="EMBL" id="PNX85164.1"/>
    </source>
</evidence>